<dbReference type="Gene3D" id="1.20.1170.10">
    <property type="match status" value="1"/>
</dbReference>
<dbReference type="Pfam" id="PF07926">
    <property type="entry name" value="TPR_MLP1_2"/>
    <property type="match status" value="1"/>
</dbReference>
<dbReference type="InterPro" id="IPR012929">
    <property type="entry name" value="Nucleoprot-TPR/MLP1-2_dom"/>
</dbReference>
<feature type="coiled-coil region" evidence="4">
    <location>
        <begin position="299"/>
        <end position="358"/>
    </location>
</feature>
<evidence type="ECO:0000313" key="10">
    <source>
        <dbReference type="Proteomes" id="UP001140949"/>
    </source>
</evidence>
<feature type="region of interest" description="Disordered" evidence="5">
    <location>
        <begin position="1462"/>
        <end position="1487"/>
    </location>
</feature>
<dbReference type="GO" id="GO:0017056">
    <property type="term" value="F:structural constituent of nuclear pore"/>
    <property type="evidence" value="ECO:0007669"/>
    <property type="project" value="TreeGrafter"/>
</dbReference>
<feature type="compositionally biased region" description="Gly residues" evidence="5">
    <location>
        <begin position="2024"/>
        <end position="2042"/>
    </location>
</feature>
<feature type="compositionally biased region" description="Basic and acidic residues" evidence="5">
    <location>
        <begin position="1679"/>
        <end position="1690"/>
    </location>
</feature>
<feature type="coiled-coil region" evidence="4">
    <location>
        <begin position="1053"/>
        <end position="1091"/>
    </location>
</feature>
<evidence type="ECO:0000259" key="8">
    <source>
        <dbReference type="Pfam" id="PF25785"/>
    </source>
</evidence>
<feature type="compositionally biased region" description="Low complexity" evidence="5">
    <location>
        <begin position="2009"/>
        <end position="2020"/>
    </location>
</feature>
<feature type="compositionally biased region" description="Basic and acidic residues" evidence="5">
    <location>
        <begin position="1638"/>
        <end position="1647"/>
    </location>
</feature>
<sequence length="2050" mass="232653">MPIFLSDEELRALAGDASAVAARADAFIRDLRRQLDTVRAESDAASIAAEQSCTILEQKYSYLSADVSRLQSENVLLSAAAEARLAEVADVQSQKHQLHLQTIGKDGEIERLKLESAELHKSKRHLLELIENKDAEIRERNATIQSYLDKIVNLSENNTLKEARLHDAEAELARCRATCNRVTEEKELLEKHNTWLNEELTTKVNNIFELRKTHMDVEADLSSKISERERQLNESLSSLNWSKERINELELRVNTLEEDLRQSRDSASTNEERFTAELSTVTKLVELYKESSEEWSKKAGELEGVIKALETHLSQVENDYKEKLEKEISVNKDLEKEAADLRMKLEKCEIEIENTRKTSELSLLPPSSFSDGLNVERLSIGETGSLVANVLRAPIGISGTALAASLLRDGWSLAKMYEKYQEAADAARHEQWGRKHSEAILERVLHEIEAKADVILEERAEHERMVEAYTLMDQKLQESLLDHENFERTIRQLKSELKMRERDCTIAQKEINDLEKQVTVLLKECQDVQLRCGGATLVIANNSLNEAAADFCDPVDAERVISEHLVTFKDINGLVEQNVHLRRLVRTFSSEEEKRDAEIRDSFQTEMRKVTDEAEAKVEAVLKRSEEQAGMIESLHSSVAMYKRLYEEERKTRASIHAHSEPVSEDGKKELMVLFEGSQEVSTRAHEKLSERARTLEQDLSLLRSELLSVRSERDKMSLEANFSRERLDSFMKEFDHQRKEANAVSARNVELSHLIVDYQKRLRECSDSLLSSEEKSQKLLMEVSILKHEREILSRSEKRYSEEVCSLSERMHRLQSSLDTLQSAEEIRENARTAERRKHEEYLRKVETEWAEAKKELQEERDHVRALTLDREKAVESSARQVEEMRKELADAWRAVASAESRAAVAEVRCSELEAKISYFERRKVVNKDSSNEQLVLSTDEDNGELWRAKEELEKLKEEARANKGYILQYKEIAHTNETALKQIESAHVEYKAEAEKLKTALEDEVQSLQNKVSELESICRLKAEEAASAIESKESHLSSAIAEMQSMKEAISEKLGQIEILEVQVSSLRENLEKEHNRWRTAQDNYERQVILQSETIQELTNTSKELSTLQLEIVKLREYSEAQKTENDLLKTTREKDISELQHEKSELDRKYCEINEQNKILHNRLESLHIRLAEKEYSSSGVSAQSLNSQADNDLQNVINYLRRSKEIAETEISLLKQEKLRLQSQLENALKAAETTQASFHSQCENSRTLLFKDEEFKSLQLQVREISLLRESNVQLRAESKHNFEECQKLREEAHTVKIEAENLGKLLREKQTEFDACQKQVEMQKLEIGHLNNRIAELRESYKGIDTEGYERLKDELLHIKSLLKENELEVQVSKNLVSEKEERISNVEQDLAKCQSEIAELEKKLNDALQAEVSIKAENDRLKKMISMYKKKIENLTKEKEEVNYKNQALMKQIEDSKSSRKTALEISSEHAKKEQEKDTRIQILEKTLEREREDLKKEKEDSRLRRYKSQQTVMELIQKIKAEKDKVEEELTKHRQIVAIISERSGMAASQLPPGKILDEQTLAYFQSIGNFEEFANSIQNDSDGAQSLAADSPIVDSYFTASAGRQIPIPQTRSPHVKVIEERERGLLSKPSSEVRKGGRRLVRPRLERPLEPSIDLEVSGTHGSTAMEEGKTGSSHDLELSTDAPSARKRLSSSVSELKEDPVGQDEAATNVAPSLKKSKPSEPLQEASSEEQSTLPSSETPLPQSMIPSDISESQPDPNEDLDVDQAPALTSDDKVTATKDEEEMVLVKEEVEGQHRELQGGTGQEDEVLYEADAGIDELDKPSTAMELLDENPQTEEVQEKLQAAAESEDEREEGELMPDDDLEQQQEDGVSLEGQNESISVGDDVGDETGDISIEVASPEVQVDKNEEISTPEVAEASDKHNDVSIDQGTLDSAQSPQRSAGAHEESAVPQQSSVAQPRSPSPSPSSSTVVIETDEPAPPRVISIAERAKQNSLLRMGRTTLAAARGGRGRSLGGGRRGTRGGRGGRGQSFSDREQ</sequence>
<dbReference type="Proteomes" id="UP001140949">
    <property type="component" value="Unassembled WGS sequence"/>
</dbReference>
<feature type="domain" description="NUA/TPR/MLP1-2-like" evidence="8">
    <location>
        <begin position="490"/>
        <end position="596"/>
    </location>
</feature>
<dbReference type="GO" id="GO:0006606">
    <property type="term" value="P:protein import into nucleus"/>
    <property type="evidence" value="ECO:0007669"/>
    <property type="project" value="InterPro"/>
</dbReference>
<organism evidence="9 10">
    <name type="scientific">Iris pallida</name>
    <name type="common">Sweet iris</name>
    <dbReference type="NCBI Taxonomy" id="29817"/>
    <lineage>
        <taxon>Eukaryota</taxon>
        <taxon>Viridiplantae</taxon>
        <taxon>Streptophyta</taxon>
        <taxon>Embryophyta</taxon>
        <taxon>Tracheophyta</taxon>
        <taxon>Spermatophyta</taxon>
        <taxon>Magnoliopsida</taxon>
        <taxon>Liliopsida</taxon>
        <taxon>Asparagales</taxon>
        <taxon>Iridaceae</taxon>
        <taxon>Iridoideae</taxon>
        <taxon>Irideae</taxon>
        <taxon>Iris</taxon>
    </lineage>
</organism>
<dbReference type="PANTHER" id="PTHR18898">
    <property type="entry name" value="NUCLEOPROTEIN TPR-RELATED"/>
    <property type="match status" value="1"/>
</dbReference>
<evidence type="ECO:0000259" key="6">
    <source>
        <dbReference type="Pfam" id="PF07926"/>
    </source>
</evidence>
<feature type="compositionally biased region" description="Acidic residues" evidence="5">
    <location>
        <begin position="1860"/>
        <end position="1880"/>
    </location>
</feature>
<keyword evidence="2 4" id="KW-0175">Coiled coil</keyword>
<comment type="subcellular location">
    <subcellularLocation>
        <location evidence="1">Nucleus</location>
    </subcellularLocation>
</comment>
<keyword evidence="3" id="KW-0539">Nucleus</keyword>
<feature type="region of interest" description="Disordered" evidence="5">
    <location>
        <begin position="1638"/>
        <end position="1795"/>
    </location>
</feature>
<proteinExistence type="predicted"/>
<accession>A0AAX6GZD6</accession>
<dbReference type="PANTHER" id="PTHR18898:SF2">
    <property type="entry name" value="NUCLEOPROTEIN TPR"/>
    <property type="match status" value="1"/>
</dbReference>
<gene>
    <name evidence="9" type="ORF">M6B38_338390</name>
</gene>
<evidence type="ECO:0000256" key="3">
    <source>
        <dbReference type="ARBA" id="ARBA00023242"/>
    </source>
</evidence>
<dbReference type="GO" id="GO:0006406">
    <property type="term" value="P:mRNA export from nucleus"/>
    <property type="evidence" value="ECO:0007669"/>
    <property type="project" value="TreeGrafter"/>
</dbReference>
<feature type="coiled-coil region" evidence="4">
    <location>
        <begin position="897"/>
        <end position="1027"/>
    </location>
</feature>
<feature type="compositionally biased region" description="Basic and acidic residues" evidence="5">
    <location>
        <begin position="1476"/>
        <end position="1487"/>
    </location>
</feature>
<dbReference type="Pfam" id="PF25785">
    <property type="entry name" value="TPR"/>
    <property type="match status" value="1"/>
</dbReference>
<feature type="coiled-coil region" evidence="4">
    <location>
        <begin position="239"/>
        <end position="266"/>
    </location>
</feature>
<feature type="compositionally biased region" description="Polar residues" evidence="5">
    <location>
        <begin position="1738"/>
        <end position="1769"/>
    </location>
</feature>
<evidence type="ECO:0000256" key="1">
    <source>
        <dbReference type="ARBA" id="ARBA00004123"/>
    </source>
</evidence>
<feature type="coiled-coil region" evidence="4">
    <location>
        <begin position="151"/>
        <end position="185"/>
    </location>
</feature>
<feature type="domain" description="Nucleoprotein TPR/MPL1" evidence="7">
    <location>
        <begin position="170"/>
        <end position="249"/>
    </location>
</feature>
<evidence type="ECO:0000256" key="4">
    <source>
        <dbReference type="SAM" id="Coils"/>
    </source>
</evidence>
<dbReference type="InterPro" id="IPR057577">
    <property type="entry name" value="Nucleoprot-TPR/MLP1_dom"/>
</dbReference>
<name>A0AAX6GZD6_IRIPA</name>
<keyword evidence="10" id="KW-1185">Reference proteome</keyword>
<feature type="coiled-coil region" evidence="4">
    <location>
        <begin position="445"/>
        <end position="531"/>
    </location>
</feature>
<feature type="compositionally biased region" description="Polar residues" evidence="5">
    <location>
        <begin position="1939"/>
        <end position="1953"/>
    </location>
</feature>
<evidence type="ECO:0000313" key="9">
    <source>
        <dbReference type="EMBL" id="KAJ6833701.1"/>
    </source>
</evidence>
<feature type="coiled-coil region" evidence="4">
    <location>
        <begin position="1203"/>
        <end position="1237"/>
    </location>
</feature>
<dbReference type="Pfam" id="PF25481">
    <property type="entry name" value="Nucleoprot-TPR"/>
    <property type="match status" value="1"/>
</dbReference>
<evidence type="ECO:0000256" key="5">
    <source>
        <dbReference type="SAM" id="MobiDB-lite"/>
    </source>
</evidence>
<feature type="compositionally biased region" description="Low complexity" evidence="5">
    <location>
        <begin position="1963"/>
        <end position="1985"/>
    </location>
</feature>
<feature type="coiled-coil region" evidence="4">
    <location>
        <begin position="686"/>
        <end position="713"/>
    </location>
</feature>
<dbReference type="InterPro" id="IPR057974">
    <property type="entry name" value="NUA/TPR/MLP1-2-like_dom"/>
</dbReference>
<protein>
    <submittedName>
        <fullName evidence="9">Nuclear-pore anchor</fullName>
    </submittedName>
</protein>
<evidence type="ECO:0000256" key="2">
    <source>
        <dbReference type="ARBA" id="ARBA00023054"/>
    </source>
</evidence>
<dbReference type="EMBL" id="JANAVB010014797">
    <property type="protein sequence ID" value="KAJ6833701.1"/>
    <property type="molecule type" value="Genomic_DNA"/>
</dbReference>
<comment type="caution">
    <text evidence="9">The sequence shown here is derived from an EMBL/GenBank/DDBJ whole genome shotgun (WGS) entry which is preliminary data.</text>
</comment>
<evidence type="ECO:0000259" key="7">
    <source>
        <dbReference type="Pfam" id="PF25481"/>
    </source>
</evidence>
<feature type="domain" description="Nucleoprotein TPR/MLP1-2" evidence="6">
    <location>
        <begin position="1045"/>
        <end position="1172"/>
    </location>
</feature>
<reference evidence="9" key="2">
    <citation type="submission" date="2023-04" db="EMBL/GenBank/DDBJ databases">
        <authorList>
            <person name="Bruccoleri R.E."/>
            <person name="Oakeley E.J."/>
            <person name="Faust A.-M."/>
            <person name="Dessus-Babus S."/>
            <person name="Altorfer M."/>
            <person name="Burckhardt D."/>
            <person name="Oertli M."/>
            <person name="Naumann U."/>
            <person name="Petersen F."/>
            <person name="Wong J."/>
        </authorList>
    </citation>
    <scope>NUCLEOTIDE SEQUENCE</scope>
    <source>
        <strain evidence="9">GSM-AAB239-AS_SAM_17_03QT</strain>
        <tissue evidence="9">Leaf</tissue>
    </source>
</reference>
<feature type="region of interest" description="Disordered" evidence="5">
    <location>
        <begin position="1842"/>
        <end position="2050"/>
    </location>
</feature>
<dbReference type="GO" id="GO:0005643">
    <property type="term" value="C:nuclear pore"/>
    <property type="evidence" value="ECO:0007669"/>
    <property type="project" value="TreeGrafter"/>
</dbReference>
<reference evidence="9" key="1">
    <citation type="journal article" date="2023" name="GigaByte">
        <title>Genome assembly of the bearded iris, Iris pallida Lam.</title>
        <authorList>
            <person name="Bruccoleri R.E."/>
            <person name="Oakeley E.J."/>
            <person name="Faust A.M.E."/>
            <person name="Altorfer M."/>
            <person name="Dessus-Babus S."/>
            <person name="Burckhardt D."/>
            <person name="Oertli M."/>
            <person name="Naumann U."/>
            <person name="Petersen F."/>
            <person name="Wong J."/>
        </authorList>
    </citation>
    <scope>NUCLEOTIDE SEQUENCE</scope>
    <source>
        <strain evidence="9">GSM-AAB239-AS_SAM_17_03QT</strain>
    </source>
</reference>
<feature type="compositionally biased region" description="Basic and acidic residues" evidence="5">
    <location>
        <begin position="1784"/>
        <end position="1795"/>
    </location>
</feature>